<dbReference type="EMBL" id="DVLU01000078">
    <property type="protein sequence ID" value="HIT85787.1"/>
    <property type="molecule type" value="Genomic_DNA"/>
</dbReference>
<dbReference type="AlphaFoldDB" id="A0A9D1KRM9"/>
<dbReference type="Proteomes" id="UP000824165">
    <property type="component" value="Unassembled WGS sequence"/>
</dbReference>
<protein>
    <submittedName>
        <fullName evidence="2">Uncharacterized protein</fullName>
    </submittedName>
</protein>
<comment type="caution">
    <text evidence="2">The sequence shown here is derived from an EMBL/GenBank/DDBJ whole genome shotgun (WGS) entry which is preliminary data.</text>
</comment>
<evidence type="ECO:0000256" key="1">
    <source>
        <dbReference type="SAM" id="SignalP"/>
    </source>
</evidence>
<reference evidence="2" key="1">
    <citation type="submission" date="2020-10" db="EMBL/GenBank/DDBJ databases">
        <authorList>
            <person name="Gilroy R."/>
        </authorList>
    </citation>
    <scope>NUCLEOTIDE SEQUENCE</scope>
    <source>
        <strain evidence="2">CHK181-108</strain>
    </source>
</reference>
<proteinExistence type="predicted"/>
<feature type="chain" id="PRO_5039323101" evidence="1">
    <location>
        <begin position="26"/>
        <end position="837"/>
    </location>
</feature>
<name>A0A9D1KRM9_9FIRM</name>
<reference evidence="2" key="2">
    <citation type="journal article" date="2021" name="PeerJ">
        <title>Extensive microbial diversity within the chicken gut microbiome revealed by metagenomics and culture.</title>
        <authorList>
            <person name="Gilroy R."/>
            <person name="Ravi A."/>
            <person name="Getino M."/>
            <person name="Pursley I."/>
            <person name="Horton D.L."/>
            <person name="Alikhan N.F."/>
            <person name="Baker D."/>
            <person name="Gharbi K."/>
            <person name="Hall N."/>
            <person name="Watson M."/>
            <person name="Adriaenssens E.M."/>
            <person name="Foster-Nyarko E."/>
            <person name="Jarju S."/>
            <person name="Secka A."/>
            <person name="Antonio M."/>
            <person name="Oren A."/>
            <person name="Chaudhuri R.R."/>
            <person name="La Ragione R."/>
            <person name="Hildebrand F."/>
            <person name="Pallen M.J."/>
        </authorList>
    </citation>
    <scope>NUCLEOTIDE SEQUENCE</scope>
    <source>
        <strain evidence="2">CHK181-108</strain>
    </source>
</reference>
<keyword evidence="1" id="KW-0732">Signal</keyword>
<accession>A0A9D1KRM9</accession>
<feature type="signal peptide" evidence="1">
    <location>
        <begin position="1"/>
        <end position="25"/>
    </location>
</feature>
<organism evidence="2 3">
    <name type="scientific">Candidatus Ornithomonoglobus intestinigallinarum</name>
    <dbReference type="NCBI Taxonomy" id="2840894"/>
    <lineage>
        <taxon>Bacteria</taxon>
        <taxon>Bacillati</taxon>
        <taxon>Bacillota</taxon>
        <taxon>Clostridia</taxon>
        <taxon>Candidatus Ornithomonoglobus</taxon>
    </lineage>
</organism>
<evidence type="ECO:0000313" key="3">
    <source>
        <dbReference type="Proteomes" id="UP000824165"/>
    </source>
</evidence>
<gene>
    <name evidence="2" type="ORF">IAA60_07785</name>
</gene>
<sequence>MRTKILTLICSLCLMVSGIGFGANAAEPLPEAQTELEILKSLGIVNGYEDKETENNSVMSKCTFVNFLLNITDGGRYGSTYDPEAIEQAKQRGILAQSSVVSADQPLIYEEAMKMAVVLLGYGEISENNGGYPGGYLSRASELRLTEGVSPSGEIKNYEAYRILLNVTEAPIMLKTFPNGDYQIDNGTNLLEYYRDIYKIEGVVTANRVSGLYDTAAAGPDSVKIESDTYLDPDGLLSSCLGYRIKGYARKGELDTYTVISGGIDERVTVTEIDTSSITDISDDCRTFEYCPDKSSSKTVKAEAAASASLLYNGVVSLDYNAEDFNDDGTVLFIDNDSDGKADVIKLNVYKTMIVSSVSSGTRTINNEFSYEGALAKLNVGDIEANNYEVRFYKDGALVDFGAVAAGDVLSVYSPHEGYEGDVEVYISSQKTTGSVDSVSMSDETVTVGGTEYELASSFIKANSFDEAFAADISAGDRYDVYIDVYGKVAGMKSVQSSMQYAYMQKIYKDEEEIVYTKLFNVDGEWNTYAFADKVAVNGSSRRPLEAFDELSTGVDGIVGYVVNGEGKINRLELPMQYTDDISNARLNTIGEQTGTFRYNNTTFDSNYYMTADTKVIFVPEDEEMRDNENNYSIGNNYSFRSNVSITYTGYCRDEFYCLGIVLVRQSLSDMTAVDNESYFVRDVKTVYDDGDVTNEIVVSNNTYLGLSVKTSDSSIGSDIKKGDIIKIHVDPSGRINTIEKLFDYDSGAVPDMSANLYDWSYVRGTALKTDISGSRLLLNSTREIALRVPDVPVLVYDTFESDVRGGSLGDIEPGDFIVADVHQNKVMTLYVYKNME</sequence>
<evidence type="ECO:0000313" key="2">
    <source>
        <dbReference type="EMBL" id="HIT85787.1"/>
    </source>
</evidence>